<feature type="transmembrane region" description="Helical" evidence="9">
    <location>
        <begin position="676"/>
        <end position="700"/>
    </location>
</feature>
<protein>
    <recommendedName>
        <fullName evidence="10">Solute-binding protein family 3/N-terminal domain-containing protein</fullName>
    </recommendedName>
</protein>
<reference evidence="12" key="1">
    <citation type="submission" date="2013-03" db="EMBL/GenBank/DDBJ databases">
        <title>The Genome Sequence of Anopheles dirus WRAIR2.</title>
        <authorList>
            <consortium name="The Broad Institute Genomics Platform"/>
            <person name="Neafsey D.E."/>
            <person name="Walton C."/>
            <person name="Walker B."/>
            <person name="Young S.K."/>
            <person name="Zeng Q."/>
            <person name="Gargeya S."/>
            <person name="Fitzgerald M."/>
            <person name="Haas B."/>
            <person name="Abouelleil A."/>
            <person name="Allen A.W."/>
            <person name="Alvarado L."/>
            <person name="Arachchi H.M."/>
            <person name="Berlin A.M."/>
            <person name="Chapman S.B."/>
            <person name="Gainer-Dewar J."/>
            <person name="Goldberg J."/>
            <person name="Griggs A."/>
            <person name="Gujja S."/>
            <person name="Hansen M."/>
            <person name="Howarth C."/>
            <person name="Imamovic A."/>
            <person name="Ireland A."/>
            <person name="Larimer J."/>
            <person name="McCowan C."/>
            <person name="Murphy C."/>
            <person name="Pearson M."/>
            <person name="Poon T.W."/>
            <person name="Priest M."/>
            <person name="Roberts A."/>
            <person name="Saif S."/>
            <person name="Shea T."/>
            <person name="Sisk P."/>
            <person name="Sykes S."/>
            <person name="Wortman J."/>
            <person name="Nusbaum C."/>
            <person name="Birren B."/>
        </authorList>
    </citation>
    <scope>NUCLEOTIDE SEQUENCE [LARGE SCALE GENOMIC DNA]</scope>
    <source>
        <strain evidence="12">WRAIR2</strain>
    </source>
</reference>
<evidence type="ECO:0000259" key="10">
    <source>
        <dbReference type="Pfam" id="PF00497"/>
    </source>
</evidence>
<feature type="domain" description="Solute-binding protein family 3/N-terminal" evidence="10">
    <location>
        <begin position="341"/>
        <end position="406"/>
    </location>
</feature>
<comment type="subcellular location">
    <subcellularLocation>
        <location evidence="1">Cell membrane</location>
        <topology evidence="1">Multi-pass membrane protein</topology>
    </subcellularLocation>
</comment>
<keyword evidence="4" id="KW-0732">Signal</keyword>
<evidence type="ECO:0000313" key="11">
    <source>
        <dbReference type="EnsemblMetazoa" id="ADIR007412-PA"/>
    </source>
</evidence>
<dbReference type="EnsemblMetazoa" id="ADIR007412-RA">
    <property type="protein sequence ID" value="ADIR007412-PA"/>
    <property type="gene ID" value="ADIR007412"/>
</dbReference>
<evidence type="ECO:0000256" key="7">
    <source>
        <dbReference type="ARBA" id="ARBA00023170"/>
    </source>
</evidence>
<dbReference type="InterPro" id="IPR052192">
    <property type="entry name" value="Insect_Ionotropic_Sensory_Rcpt"/>
</dbReference>
<evidence type="ECO:0000256" key="6">
    <source>
        <dbReference type="ARBA" id="ARBA00023136"/>
    </source>
</evidence>
<evidence type="ECO:0000256" key="8">
    <source>
        <dbReference type="ARBA" id="ARBA00023180"/>
    </source>
</evidence>
<reference evidence="11" key="2">
    <citation type="submission" date="2020-05" db="UniProtKB">
        <authorList>
            <consortium name="EnsemblMetazoa"/>
        </authorList>
    </citation>
    <scope>IDENTIFICATION</scope>
    <source>
        <strain evidence="11">WRAIR2</strain>
    </source>
</reference>
<feature type="transmembrane region" description="Helical" evidence="9">
    <location>
        <begin position="490"/>
        <end position="512"/>
    </location>
</feature>
<keyword evidence="7" id="KW-0675">Receptor</keyword>
<dbReference type="PANTHER" id="PTHR42643:SF41">
    <property type="entry name" value="IONOTROPIC RECEPTOR 20A-RELATED"/>
    <property type="match status" value="1"/>
</dbReference>
<evidence type="ECO:0000313" key="12">
    <source>
        <dbReference type="Proteomes" id="UP000075884"/>
    </source>
</evidence>
<evidence type="ECO:0000256" key="1">
    <source>
        <dbReference type="ARBA" id="ARBA00004651"/>
    </source>
</evidence>
<evidence type="ECO:0000256" key="5">
    <source>
        <dbReference type="ARBA" id="ARBA00022989"/>
    </source>
</evidence>
<sequence>MKQATLPRSMDHTLSPRLRARTNRCMNALPAGIQPHSYHHPGQRDEAYASLPGAAVPTQHHQPTPPAPLQVSIDSRTKPRALPPRVENWMANFLRKPARERVRWRSKLHELEPSCSQRPPAERAEQLIDVGTEDFVDWLNTLGLERSTLSTGVVKALFSIGTTDETSRALNIAPREIRAIPGQVALEWNLPQLALEHRIAQLLERDRMLAGIAAKRTAFGRALPQELRCGWTPDATGSADVERPDVPDDLMSLKRLFRDIWHLRSVKYLVDYLTERPALPKPRFLQQKGLFQRQDAVEAVPFYRKVLSQKAIAESIRRFVEVDPTANFGSMFNERLNGLLLRVAFTESKPYSYLTSQNHLTGLDIDIMEMIADMLDVDVDFTLMGNLQFRVIEQMLHHREMDMYATRRGCNYAQTLPLLHLYDRSKVRLLMPKSQRTNFNLQFLKPFKPEVWYVLLALLLVGSAITWLFRQRMTVNVMTVIMFDHNRDTSRLAAVLVVVLQFLKFILLEAYLGQVTSFMIRLRYQENPQTLEQFFDSNVVLNAPVVLNAFLDRLPATLSVRMKEKLRSPQGNDTDQSYEPGYAYIVTEYASDTLKNEFSYDSMFNSTFFYVMEEPLYEFDMCYMFGSWSKFAGKFAECLVRLYETGVMHKLTGDAWRLANKALMANSSTLLVFPDLVPVFLFLCYGLIVSVLFFAGEILVQHVGNILIVLTWDIVERAEKACIRETLSMCG</sequence>
<evidence type="ECO:0000256" key="3">
    <source>
        <dbReference type="ARBA" id="ARBA00022692"/>
    </source>
</evidence>
<keyword evidence="3 9" id="KW-0812">Transmembrane</keyword>
<dbReference type="InterPro" id="IPR018313">
    <property type="entry name" value="SBP_3_CS"/>
</dbReference>
<proteinExistence type="predicted"/>
<feature type="transmembrane region" description="Helical" evidence="9">
    <location>
        <begin position="451"/>
        <end position="469"/>
    </location>
</feature>
<dbReference type="Gene3D" id="3.40.190.10">
    <property type="entry name" value="Periplasmic binding protein-like II"/>
    <property type="match status" value="1"/>
</dbReference>
<keyword evidence="2" id="KW-1003">Cell membrane</keyword>
<evidence type="ECO:0000256" key="9">
    <source>
        <dbReference type="SAM" id="Phobius"/>
    </source>
</evidence>
<evidence type="ECO:0000256" key="2">
    <source>
        <dbReference type="ARBA" id="ARBA00022475"/>
    </source>
</evidence>
<keyword evidence="5 9" id="KW-1133">Transmembrane helix</keyword>
<dbReference type="InterPro" id="IPR001638">
    <property type="entry name" value="Solute-binding_3/MltF_N"/>
</dbReference>
<dbReference type="PANTHER" id="PTHR42643">
    <property type="entry name" value="IONOTROPIC RECEPTOR 20A-RELATED"/>
    <property type="match status" value="1"/>
</dbReference>
<name>A0A182NID9_9DIPT</name>
<accession>A0A182NID9</accession>
<dbReference type="VEuPathDB" id="VectorBase:ADIR007412"/>
<keyword evidence="12" id="KW-1185">Reference proteome</keyword>
<keyword evidence="6 9" id="KW-0472">Membrane</keyword>
<evidence type="ECO:0000256" key="4">
    <source>
        <dbReference type="ARBA" id="ARBA00022729"/>
    </source>
</evidence>
<organism evidence="11 12">
    <name type="scientific">Anopheles dirus</name>
    <dbReference type="NCBI Taxonomy" id="7168"/>
    <lineage>
        <taxon>Eukaryota</taxon>
        <taxon>Metazoa</taxon>
        <taxon>Ecdysozoa</taxon>
        <taxon>Arthropoda</taxon>
        <taxon>Hexapoda</taxon>
        <taxon>Insecta</taxon>
        <taxon>Pterygota</taxon>
        <taxon>Neoptera</taxon>
        <taxon>Endopterygota</taxon>
        <taxon>Diptera</taxon>
        <taxon>Nematocera</taxon>
        <taxon>Culicoidea</taxon>
        <taxon>Culicidae</taxon>
        <taxon>Anophelinae</taxon>
        <taxon>Anopheles</taxon>
    </lineage>
</organism>
<dbReference type="AlphaFoldDB" id="A0A182NID9"/>
<dbReference type="Proteomes" id="UP000075884">
    <property type="component" value="Unassembled WGS sequence"/>
</dbReference>
<dbReference type="PROSITE" id="PS01039">
    <property type="entry name" value="SBP_BACTERIAL_3"/>
    <property type="match status" value="1"/>
</dbReference>
<keyword evidence="8" id="KW-0325">Glycoprotein</keyword>
<dbReference type="GO" id="GO:0005886">
    <property type="term" value="C:plasma membrane"/>
    <property type="evidence" value="ECO:0007669"/>
    <property type="project" value="UniProtKB-SubCell"/>
</dbReference>
<dbReference type="SUPFAM" id="SSF53850">
    <property type="entry name" value="Periplasmic binding protein-like II"/>
    <property type="match status" value="1"/>
</dbReference>
<dbReference type="Pfam" id="PF00497">
    <property type="entry name" value="SBP_bac_3"/>
    <property type="match status" value="1"/>
</dbReference>